<reference evidence="2 3" key="1">
    <citation type="journal article" date="2009" name="Stand. Genomic Sci.">
        <title>Complete genome sequence of Stackebrandtia nassauensis type strain (LLR-40K-21).</title>
        <authorList>
            <person name="Munk C."/>
            <person name="Lapidus A."/>
            <person name="Copeland A."/>
            <person name="Jando M."/>
            <person name="Mayilraj S."/>
            <person name="Glavina Del Rio T."/>
            <person name="Nolan M."/>
            <person name="Chen F."/>
            <person name="Lucas S."/>
            <person name="Tice H."/>
            <person name="Cheng J.F."/>
            <person name="Han C."/>
            <person name="Detter J.C."/>
            <person name="Bruce D."/>
            <person name="Goodwin L."/>
            <person name="Chain P."/>
            <person name="Pitluck S."/>
            <person name="Goker M."/>
            <person name="Ovchinikova G."/>
            <person name="Pati A."/>
            <person name="Ivanova N."/>
            <person name="Mavromatis K."/>
            <person name="Chen A."/>
            <person name="Palaniappan K."/>
            <person name="Land M."/>
            <person name="Hauser L."/>
            <person name="Chang Y.J."/>
            <person name="Jeffries C.D."/>
            <person name="Bristow J."/>
            <person name="Eisen J.A."/>
            <person name="Markowitz V."/>
            <person name="Hugenholtz P."/>
            <person name="Kyrpides N.C."/>
            <person name="Klenk H.P."/>
        </authorList>
    </citation>
    <scope>NUCLEOTIDE SEQUENCE [LARGE SCALE GENOMIC DNA]</scope>
    <source>
        <strain evidence="3">DSM 44728 / CIP 108903 / NRRL B-16338 / NBRC 102104 / LLR-40K-21</strain>
    </source>
</reference>
<dbReference type="Proteomes" id="UP000000844">
    <property type="component" value="Chromosome"/>
</dbReference>
<dbReference type="RefSeq" id="WP_013019074.1">
    <property type="nucleotide sequence ID" value="NC_013947.1"/>
</dbReference>
<keyword evidence="3" id="KW-1185">Reference proteome</keyword>
<dbReference type="HOGENOM" id="CLU_082760_7_1_11"/>
<accession>D3PYS0</accession>
<dbReference type="EMBL" id="CP001778">
    <property type="protein sequence ID" value="ADD43503.1"/>
    <property type="molecule type" value="Genomic_DNA"/>
</dbReference>
<dbReference type="Gene3D" id="1.20.1290.10">
    <property type="entry name" value="AhpD-like"/>
    <property type="match status" value="1"/>
</dbReference>
<evidence type="ECO:0000313" key="3">
    <source>
        <dbReference type="Proteomes" id="UP000000844"/>
    </source>
</evidence>
<dbReference type="KEGG" id="sna:Snas_3847"/>
<gene>
    <name evidence="2" type="ordered locus">Snas_3847</name>
</gene>
<dbReference type="InterPro" id="IPR029032">
    <property type="entry name" value="AhpD-like"/>
</dbReference>
<dbReference type="GO" id="GO:0051920">
    <property type="term" value="F:peroxiredoxin activity"/>
    <property type="evidence" value="ECO:0007669"/>
    <property type="project" value="InterPro"/>
</dbReference>
<protein>
    <submittedName>
        <fullName evidence="2">Carboxymuconolactone decarboxylase</fullName>
    </submittedName>
</protein>
<evidence type="ECO:0000313" key="2">
    <source>
        <dbReference type="EMBL" id="ADD43503.1"/>
    </source>
</evidence>
<evidence type="ECO:0000259" key="1">
    <source>
        <dbReference type="Pfam" id="PF02627"/>
    </source>
</evidence>
<dbReference type="STRING" id="446470.Snas_3847"/>
<name>D3PYS0_STANL</name>
<dbReference type="SUPFAM" id="SSF69118">
    <property type="entry name" value="AhpD-like"/>
    <property type="match status" value="1"/>
</dbReference>
<dbReference type="OrthoDB" id="657225at2"/>
<dbReference type="PANTHER" id="PTHR34846:SF10">
    <property type="entry name" value="CYTOPLASMIC PROTEIN"/>
    <property type="match status" value="1"/>
</dbReference>
<dbReference type="PANTHER" id="PTHR34846">
    <property type="entry name" value="4-CARBOXYMUCONOLACTONE DECARBOXYLASE FAMILY PROTEIN (AFU_ORTHOLOGUE AFUA_6G11590)"/>
    <property type="match status" value="1"/>
</dbReference>
<dbReference type="Pfam" id="PF02627">
    <property type="entry name" value="CMD"/>
    <property type="match status" value="1"/>
</dbReference>
<dbReference type="InterPro" id="IPR003779">
    <property type="entry name" value="CMD-like"/>
</dbReference>
<dbReference type="eggNOG" id="COG2128">
    <property type="taxonomic scope" value="Bacteria"/>
</dbReference>
<organism evidence="2 3">
    <name type="scientific">Stackebrandtia nassauensis (strain DSM 44728 / CIP 108903 / NRRL B-16338 / NBRC 102104 / LLR-40K-21)</name>
    <dbReference type="NCBI Taxonomy" id="446470"/>
    <lineage>
        <taxon>Bacteria</taxon>
        <taxon>Bacillati</taxon>
        <taxon>Actinomycetota</taxon>
        <taxon>Actinomycetes</taxon>
        <taxon>Glycomycetales</taxon>
        <taxon>Glycomycetaceae</taxon>
        <taxon>Stackebrandtia</taxon>
    </lineage>
</organism>
<sequence>MARISLEPPRTLTNRLVSWYSKRKFGRDLGPTLAAGHNRRVLMTMGKVEMGSAKWNALDPQLKIMVTMKAAMTIGCEWCVDFSYWLGREAGLDADKIHAVPGWRNSTLFTPLERLALEYAEAMSTTPVTVTDELVAGLGEHLDDAQLVELTATIALENLYGRNNLALGLAPEGLKEECALPARD</sequence>
<feature type="domain" description="Carboxymuconolactone decarboxylase-like" evidence="1">
    <location>
        <begin position="49"/>
        <end position="122"/>
    </location>
</feature>
<dbReference type="AlphaFoldDB" id="D3PYS0"/>
<proteinExistence type="predicted"/>